<dbReference type="GO" id="GO:0052621">
    <property type="term" value="F:diguanylate cyclase activity"/>
    <property type="evidence" value="ECO:0007669"/>
    <property type="project" value="TreeGrafter"/>
</dbReference>
<dbReference type="InterPro" id="IPR050469">
    <property type="entry name" value="Diguanylate_Cyclase"/>
</dbReference>
<gene>
    <name evidence="2" type="ORF">S03H2_05074</name>
</gene>
<feature type="domain" description="GGDEF" evidence="1">
    <location>
        <begin position="1"/>
        <end position="142"/>
    </location>
</feature>
<proteinExistence type="predicted"/>
<dbReference type="PANTHER" id="PTHR45138">
    <property type="entry name" value="REGULATORY COMPONENTS OF SENSORY TRANSDUCTION SYSTEM"/>
    <property type="match status" value="1"/>
</dbReference>
<dbReference type="GO" id="GO:0005886">
    <property type="term" value="C:plasma membrane"/>
    <property type="evidence" value="ECO:0007669"/>
    <property type="project" value="TreeGrafter"/>
</dbReference>
<organism evidence="2">
    <name type="scientific">marine sediment metagenome</name>
    <dbReference type="NCBI Taxonomy" id="412755"/>
    <lineage>
        <taxon>unclassified sequences</taxon>
        <taxon>metagenomes</taxon>
        <taxon>ecological metagenomes</taxon>
    </lineage>
</organism>
<dbReference type="InterPro" id="IPR029787">
    <property type="entry name" value="Nucleotide_cyclase"/>
</dbReference>
<name>X1DSJ9_9ZZZZ</name>
<dbReference type="NCBIfam" id="TIGR00254">
    <property type="entry name" value="GGDEF"/>
    <property type="match status" value="1"/>
</dbReference>
<reference evidence="2" key="1">
    <citation type="journal article" date="2014" name="Front. Microbiol.">
        <title>High frequency of phylogenetically diverse reductive dehalogenase-homologous genes in deep subseafloor sedimentary metagenomes.</title>
        <authorList>
            <person name="Kawai M."/>
            <person name="Futagami T."/>
            <person name="Toyoda A."/>
            <person name="Takaki Y."/>
            <person name="Nishi S."/>
            <person name="Hori S."/>
            <person name="Arai W."/>
            <person name="Tsubouchi T."/>
            <person name="Morono Y."/>
            <person name="Uchiyama I."/>
            <person name="Ito T."/>
            <person name="Fujiyama A."/>
            <person name="Inagaki F."/>
            <person name="Takami H."/>
        </authorList>
    </citation>
    <scope>NUCLEOTIDE SEQUENCE</scope>
    <source>
        <strain evidence="2">Expedition CK06-06</strain>
    </source>
</reference>
<dbReference type="EMBL" id="BARU01002082">
    <property type="protein sequence ID" value="GAH23961.1"/>
    <property type="molecule type" value="Genomic_DNA"/>
</dbReference>
<dbReference type="AlphaFoldDB" id="X1DSJ9"/>
<dbReference type="SUPFAM" id="SSF55073">
    <property type="entry name" value="Nucleotide cyclase"/>
    <property type="match status" value="1"/>
</dbReference>
<dbReference type="PANTHER" id="PTHR45138:SF9">
    <property type="entry name" value="DIGUANYLATE CYCLASE DGCM-RELATED"/>
    <property type="match status" value="1"/>
</dbReference>
<evidence type="ECO:0000259" key="1">
    <source>
        <dbReference type="PROSITE" id="PS50887"/>
    </source>
</evidence>
<dbReference type="GO" id="GO:0043709">
    <property type="term" value="P:cell adhesion involved in single-species biofilm formation"/>
    <property type="evidence" value="ECO:0007669"/>
    <property type="project" value="TreeGrafter"/>
</dbReference>
<protein>
    <recommendedName>
        <fullName evidence="1">GGDEF domain-containing protein</fullName>
    </recommendedName>
</protein>
<dbReference type="CDD" id="cd01949">
    <property type="entry name" value="GGDEF"/>
    <property type="match status" value="1"/>
</dbReference>
<sequence>MIEIDSFKKISDRYGILVGDQVLRMVASKLEKVTGGGLSYRYSGQRFAVVFPVKFADEAIPHLESLRKGVELYGFILRGPRRPREKPANPEKFRGSQKRISLTIAIGVLEREDKNVKPKYVIKAADQTLLKAQEEGGNQIAT</sequence>
<dbReference type="PROSITE" id="PS50887">
    <property type="entry name" value="GGDEF"/>
    <property type="match status" value="1"/>
</dbReference>
<dbReference type="InterPro" id="IPR043128">
    <property type="entry name" value="Rev_trsase/Diguanyl_cyclase"/>
</dbReference>
<evidence type="ECO:0000313" key="2">
    <source>
        <dbReference type="EMBL" id="GAH23961.1"/>
    </source>
</evidence>
<dbReference type="InterPro" id="IPR000160">
    <property type="entry name" value="GGDEF_dom"/>
</dbReference>
<dbReference type="Pfam" id="PF00990">
    <property type="entry name" value="GGDEF"/>
    <property type="match status" value="1"/>
</dbReference>
<accession>X1DSJ9</accession>
<dbReference type="SMART" id="SM00267">
    <property type="entry name" value="GGDEF"/>
    <property type="match status" value="1"/>
</dbReference>
<dbReference type="GO" id="GO:1902201">
    <property type="term" value="P:negative regulation of bacterial-type flagellum-dependent cell motility"/>
    <property type="evidence" value="ECO:0007669"/>
    <property type="project" value="TreeGrafter"/>
</dbReference>
<comment type="caution">
    <text evidence="2">The sequence shown here is derived from an EMBL/GenBank/DDBJ whole genome shotgun (WGS) entry which is preliminary data.</text>
</comment>
<dbReference type="Gene3D" id="3.30.70.270">
    <property type="match status" value="1"/>
</dbReference>